<gene>
    <name evidence="1" type="ORF">NRB20_71390</name>
</gene>
<protein>
    <submittedName>
        <fullName evidence="1">Uncharacterized protein</fullName>
    </submittedName>
</protein>
<dbReference type="OrthoDB" id="4559466at2"/>
<sequence>MQLTNLNMPVAGLLRCANDPGILTVEQAHAAMQLHLECSVDLCRVRRRARAVLVEEGRCVLDQRALP</sequence>
<accession>A0A7K0DDX1</accession>
<organism evidence="1 2">
    <name type="scientific">Nocardia macrotermitis</name>
    <dbReference type="NCBI Taxonomy" id="2585198"/>
    <lineage>
        <taxon>Bacteria</taxon>
        <taxon>Bacillati</taxon>
        <taxon>Actinomycetota</taxon>
        <taxon>Actinomycetes</taxon>
        <taxon>Mycobacteriales</taxon>
        <taxon>Nocardiaceae</taxon>
        <taxon>Nocardia</taxon>
    </lineage>
</organism>
<evidence type="ECO:0000313" key="1">
    <source>
        <dbReference type="EMBL" id="MQY24006.1"/>
    </source>
</evidence>
<dbReference type="Proteomes" id="UP000438448">
    <property type="component" value="Unassembled WGS sequence"/>
</dbReference>
<reference evidence="1 2" key="1">
    <citation type="submission" date="2019-10" db="EMBL/GenBank/DDBJ databases">
        <title>Nocardia macrotermitis sp. nov. and Nocardia aurantia sp. nov., isolated from the gut of fungus growing-termite Macrotermes natalensis.</title>
        <authorList>
            <person name="Benndorf R."/>
            <person name="Schwitalla J."/>
            <person name="Martin K."/>
            <person name="De Beer W."/>
            <person name="Kaster A.-K."/>
            <person name="Vollmers J."/>
            <person name="Poulsen M."/>
            <person name="Beemelmanns C."/>
        </authorList>
    </citation>
    <scope>NUCLEOTIDE SEQUENCE [LARGE SCALE GENOMIC DNA]</scope>
    <source>
        <strain evidence="1 2">RB20</strain>
    </source>
</reference>
<comment type="caution">
    <text evidence="1">The sequence shown here is derived from an EMBL/GenBank/DDBJ whole genome shotgun (WGS) entry which is preliminary data.</text>
</comment>
<name>A0A7K0DDX1_9NOCA</name>
<dbReference type="EMBL" id="WEGK01000025">
    <property type="protein sequence ID" value="MQY24006.1"/>
    <property type="molecule type" value="Genomic_DNA"/>
</dbReference>
<proteinExistence type="predicted"/>
<evidence type="ECO:0000313" key="2">
    <source>
        <dbReference type="Proteomes" id="UP000438448"/>
    </source>
</evidence>
<dbReference type="AlphaFoldDB" id="A0A7K0DDX1"/>
<keyword evidence="2" id="KW-1185">Reference proteome</keyword>
<dbReference type="RefSeq" id="WP_153415737.1">
    <property type="nucleotide sequence ID" value="NZ_WEGK01000025.1"/>
</dbReference>